<organism evidence="4 5">
    <name type="scientific">Hominiventricola aquisgranensis</name>
    <dbReference type="NCBI Taxonomy" id="3133164"/>
    <lineage>
        <taxon>Bacteria</taxon>
        <taxon>Bacillati</taxon>
        <taxon>Bacillota</taxon>
        <taxon>Clostridia</taxon>
        <taxon>Lachnospirales</taxon>
        <taxon>Lachnospiraceae</taxon>
        <taxon>Hominiventricola</taxon>
    </lineage>
</organism>
<feature type="transmembrane region" description="Helical" evidence="2">
    <location>
        <begin position="168"/>
        <end position="184"/>
    </location>
</feature>
<feature type="transmembrane region" description="Helical" evidence="2">
    <location>
        <begin position="196"/>
        <end position="224"/>
    </location>
</feature>
<sequence>MFSENEKISVRQLKRNQWLLLLNMGILLVPLYENEGSVTAGSLAILLLTVFVLWSIWVEAPAENSWLRLPGRIYFWIVGTMIARMTGILIQHFLLTETHLAVILGWFYLFLFYNLYKGLECRMRVSEILFPFCVAFLVLLPFLLLGAVKVEWLQEMQWSWSGQQLTDGYRLFCWLAVVQGVWYLKPSVNARTSATWTRTGVICTLAGGVIILLCGFLTCGIYGASGQMGLLYPFASAMTLAHFPGNVIGRMDTVFVLAWVLGLFLACSTLFAPLGGGTRNKWKNVGLAVLLWGSYLLALIPSIMEWGDWLVRMILIPAQVLVLLWQTWKQRENQQTKGQMGQRPHASGTVRSGMKSVLLLAGVTTVITLCTACGQQQLETQSLVESLAIDEGQEISFVFAVAEGEGDSAEKSELEQESGTEDDNDRIFTTKADSIHEAMDIYGDYHQKKLNLNHLQYLYMAESMLQSEQLGTILEELQLDEQFSRGILLYVTEGTACEEAMDEEKPEEGTPVHELLNAWYNQQFCELPLVTEDHRYKDTIRWQYSDQ</sequence>
<evidence type="ECO:0000313" key="5">
    <source>
        <dbReference type="Proteomes" id="UP001470288"/>
    </source>
</evidence>
<keyword evidence="2" id="KW-0472">Membrane</keyword>
<proteinExistence type="predicted"/>
<dbReference type="InterPro" id="IPR008844">
    <property type="entry name" value="Spore_GerAC-like"/>
</dbReference>
<dbReference type="Pfam" id="PF25198">
    <property type="entry name" value="Spore_GerAC_N"/>
    <property type="match status" value="1"/>
</dbReference>
<dbReference type="RefSeq" id="WP_349144955.1">
    <property type="nucleotide sequence ID" value="NZ_JBBMFC010000028.1"/>
</dbReference>
<gene>
    <name evidence="4" type="ORF">WMO62_13315</name>
</gene>
<feature type="transmembrane region" description="Helical" evidence="2">
    <location>
        <begin position="128"/>
        <end position="148"/>
    </location>
</feature>
<protein>
    <submittedName>
        <fullName evidence="4">GerAB/ArcD/ProY family transporter</fullName>
    </submittedName>
</protein>
<keyword evidence="2" id="KW-1133">Transmembrane helix</keyword>
<feature type="transmembrane region" description="Helical" evidence="2">
    <location>
        <begin position="73"/>
        <end position="94"/>
    </location>
</feature>
<comment type="caution">
    <text evidence="4">The sequence shown here is derived from an EMBL/GenBank/DDBJ whole genome shotgun (WGS) entry which is preliminary data.</text>
</comment>
<dbReference type="InterPro" id="IPR057336">
    <property type="entry name" value="GerAC_N"/>
</dbReference>
<feature type="transmembrane region" description="Helical" evidence="2">
    <location>
        <begin position="254"/>
        <end position="273"/>
    </location>
</feature>
<evidence type="ECO:0000256" key="2">
    <source>
        <dbReference type="SAM" id="Phobius"/>
    </source>
</evidence>
<reference evidence="4 5" key="1">
    <citation type="submission" date="2024-03" db="EMBL/GenBank/DDBJ databases">
        <title>Human intestinal bacterial collection.</title>
        <authorList>
            <person name="Pauvert C."/>
            <person name="Hitch T.C.A."/>
            <person name="Clavel T."/>
        </authorList>
    </citation>
    <scope>NUCLEOTIDE SEQUENCE [LARGE SCALE GENOMIC DNA]</scope>
    <source>
        <strain evidence="4 5">CLA-AA-H78B</strain>
    </source>
</reference>
<evidence type="ECO:0000259" key="3">
    <source>
        <dbReference type="Pfam" id="PF25198"/>
    </source>
</evidence>
<feature type="compositionally biased region" description="Acidic residues" evidence="1">
    <location>
        <begin position="415"/>
        <end position="424"/>
    </location>
</feature>
<feature type="transmembrane region" description="Helical" evidence="2">
    <location>
        <begin position="100"/>
        <end position="116"/>
    </location>
</feature>
<keyword evidence="5" id="KW-1185">Reference proteome</keyword>
<feature type="transmembrane region" description="Helical" evidence="2">
    <location>
        <begin position="285"/>
        <end position="303"/>
    </location>
</feature>
<evidence type="ECO:0000256" key="1">
    <source>
        <dbReference type="SAM" id="MobiDB-lite"/>
    </source>
</evidence>
<feature type="domain" description="Spore germination protein N-terminal" evidence="3">
    <location>
        <begin position="375"/>
        <end position="522"/>
    </location>
</feature>
<dbReference type="Proteomes" id="UP001470288">
    <property type="component" value="Unassembled WGS sequence"/>
</dbReference>
<name>A0ABV1I5Y1_9FIRM</name>
<dbReference type="PANTHER" id="PTHR35789:SF1">
    <property type="entry name" value="SPORE GERMINATION PROTEIN B3"/>
    <property type="match status" value="1"/>
</dbReference>
<accession>A0ABV1I5Y1</accession>
<keyword evidence="2" id="KW-0812">Transmembrane</keyword>
<evidence type="ECO:0000313" key="4">
    <source>
        <dbReference type="EMBL" id="MEQ2579790.1"/>
    </source>
</evidence>
<feature type="region of interest" description="Disordered" evidence="1">
    <location>
        <begin position="406"/>
        <end position="425"/>
    </location>
</feature>
<dbReference type="InterPro" id="IPR004761">
    <property type="entry name" value="Spore_GerAB"/>
</dbReference>
<feature type="transmembrane region" description="Helical" evidence="2">
    <location>
        <begin position="38"/>
        <end position="61"/>
    </location>
</feature>
<dbReference type="EMBL" id="JBBMFC010000028">
    <property type="protein sequence ID" value="MEQ2579790.1"/>
    <property type="molecule type" value="Genomic_DNA"/>
</dbReference>
<dbReference type="PANTHER" id="PTHR35789">
    <property type="entry name" value="SPORE GERMINATION PROTEIN B3"/>
    <property type="match status" value="1"/>
</dbReference>
<dbReference type="Pfam" id="PF03845">
    <property type="entry name" value="Spore_permease"/>
    <property type="match status" value="1"/>
</dbReference>